<feature type="domain" description="Picornavirus capsid" evidence="4">
    <location>
        <begin position="95"/>
        <end position="218"/>
    </location>
</feature>
<proteinExistence type="predicted"/>
<feature type="domain" description="Calicivirus coat protein" evidence="5">
    <location>
        <begin position="447"/>
        <end position="587"/>
    </location>
</feature>
<dbReference type="InterPro" id="IPR014872">
    <property type="entry name" value="Dicistrovirus_capsid-polyPr_C"/>
</dbReference>
<keyword evidence="3" id="KW-0946">Virion</keyword>
<dbReference type="GO" id="GO:0005198">
    <property type="term" value="F:structural molecule activity"/>
    <property type="evidence" value="ECO:0007669"/>
    <property type="project" value="InterPro"/>
</dbReference>
<sequence>MTSVGHTLIRPGFETVSLSVHNVCKYLTGLEHKFMAVCAEYKPTHFMDTLNTTTDTHAVTKFVEPEVLPTEVASFKPLDSSEGSEFASIAEFLGRPVLQTNQFWNTTQTTGKSIFPLASATLPSDGTLKTFTMWNEKLKGYNLVSADINYRIQLNTAPTQQGRLIAYFTPFLESMDPTYGKMHNYDITTMSMQPSVQIDARSAGAVLTIPYLAPTTHYELNTGINPVYERGRLGINIMSPLKTGATGSQDVEVSVWTYFTNVKLKAPIVPQSSGGKMLARPISDIERDEISSKGRVSGGLMKGASITASLAAIPMLTEVMAPTSWAMAAAAGVAAAFGYSKPDVDTPPVPVTRIYDKYMATSDGVSPAVPLAATVANSLELGNYSYTPEDEMSMAFLLSREAMISEFTFAATDLQNTVLYTTEISPTAFARKTSHTFGANTQTVSTGPPVAYLAQKFKYWKGSLKLRFSLVRTEMQSGRIQITFTPTTGATPVLPTVDTGSYAIREIVDISTDEDIELVLPFLMPVPYQKTGFPSGKLEVRVVNQLRHPAITSSEVDFLVFASAGEDFEFAYPCNGPNSLNVQPFVPQSGAEDLSTKTAPELVMASACVGEVIKSTRQLIRPTYLPRIASLTTDHTHVWHPFAFSPYSQTNYASPAAWVANLSADNYNFVAGMFALYRGGMDAIVLDPYHEDDKLAMIAINSANMAGSKTYGATFPVDLYSGNISAKSIVEVKQSGTGINRQVTTEGLIVAAVPFYNRFPVALVNPRVASASDGTVTVSDDGSQPEVSLLFRTGDGSKGHVTFGRRIREDFQFSLYIGCPPWVESPVST</sequence>
<evidence type="ECO:0000313" key="7">
    <source>
        <dbReference type="EMBL" id="ASM94064.1"/>
    </source>
</evidence>
<evidence type="ECO:0000256" key="1">
    <source>
        <dbReference type="ARBA" id="ARBA00004328"/>
    </source>
</evidence>
<evidence type="ECO:0000259" key="5">
    <source>
        <dbReference type="Pfam" id="PF00915"/>
    </source>
</evidence>
<keyword evidence="2" id="KW-0167">Capsid protein</keyword>
<protein>
    <submittedName>
        <fullName evidence="7">Putative ORF2</fullName>
    </submittedName>
</protein>
<dbReference type="GO" id="GO:0019028">
    <property type="term" value="C:viral capsid"/>
    <property type="evidence" value="ECO:0007669"/>
    <property type="project" value="UniProtKB-KW"/>
</dbReference>
<dbReference type="Pfam" id="PF00073">
    <property type="entry name" value="Rhv"/>
    <property type="match status" value="1"/>
</dbReference>
<dbReference type="CDD" id="cd00205">
    <property type="entry name" value="rhv_like"/>
    <property type="match status" value="2"/>
</dbReference>
<evidence type="ECO:0000256" key="3">
    <source>
        <dbReference type="ARBA" id="ARBA00022844"/>
    </source>
</evidence>
<organism evidence="7">
    <name type="scientific">Barns Ness breadcrumb sponge dicistro-like virus 2</name>
    <dbReference type="NCBI Taxonomy" id="2021916"/>
    <lineage>
        <taxon>Viruses</taxon>
        <taxon>Riboviria</taxon>
        <taxon>Orthornavirae</taxon>
        <taxon>Pisuviricota</taxon>
        <taxon>Pisoniviricetes</taxon>
        <taxon>Picornavirales</taxon>
        <taxon>Dicistroviridae</taxon>
    </lineage>
</organism>
<name>A0A221LFL1_9VIRU</name>
<reference evidence="7" key="1">
    <citation type="submission" date="2017-05" db="EMBL/GenBank/DDBJ databases">
        <title>New viruses from a metagenomic survey of invertebrates and Fucus.</title>
        <authorList>
            <person name="Waldron F.M."/>
            <person name="Obbard D.J."/>
        </authorList>
    </citation>
    <scope>NUCLEOTIDE SEQUENCE</scope>
    <source>
        <strain evidence="7">V43</strain>
    </source>
</reference>
<dbReference type="InterPro" id="IPR029053">
    <property type="entry name" value="Viral_coat"/>
</dbReference>
<dbReference type="InterPro" id="IPR033703">
    <property type="entry name" value="Rhv-like"/>
</dbReference>
<dbReference type="Pfam" id="PF08762">
    <property type="entry name" value="CRPV_capsid"/>
    <property type="match status" value="1"/>
</dbReference>
<evidence type="ECO:0000259" key="6">
    <source>
        <dbReference type="Pfam" id="PF08762"/>
    </source>
</evidence>
<evidence type="ECO:0000259" key="4">
    <source>
        <dbReference type="Pfam" id="PF00073"/>
    </source>
</evidence>
<comment type="subcellular location">
    <subcellularLocation>
        <location evidence="1">Virion</location>
    </subcellularLocation>
</comment>
<dbReference type="Gene3D" id="2.60.120.20">
    <property type="match status" value="3"/>
</dbReference>
<dbReference type="Pfam" id="PF00915">
    <property type="entry name" value="Calici_coat"/>
    <property type="match status" value="1"/>
</dbReference>
<dbReference type="InterPro" id="IPR001676">
    <property type="entry name" value="Picornavirus_capsid"/>
</dbReference>
<accession>A0A221LFL1</accession>
<evidence type="ECO:0000256" key="2">
    <source>
        <dbReference type="ARBA" id="ARBA00022561"/>
    </source>
</evidence>
<dbReference type="SUPFAM" id="SSF88633">
    <property type="entry name" value="Positive stranded ssRNA viruses"/>
    <property type="match status" value="3"/>
</dbReference>
<dbReference type="InterPro" id="IPR004005">
    <property type="entry name" value="Calicivirus_coat"/>
</dbReference>
<dbReference type="GO" id="GO:0030430">
    <property type="term" value="C:host cell cytoplasm"/>
    <property type="evidence" value="ECO:0007669"/>
    <property type="project" value="UniProtKB-SubCell"/>
</dbReference>
<feature type="domain" description="Dicistrovirus capsid-polyprotein C-terminal" evidence="6">
    <location>
        <begin position="607"/>
        <end position="823"/>
    </location>
</feature>
<dbReference type="EMBL" id="MF190025">
    <property type="protein sequence ID" value="ASM94064.1"/>
    <property type="molecule type" value="Genomic_RNA"/>
</dbReference>